<dbReference type="InterPro" id="IPR001245">
    <property type="entry name" value="Ser-Thr/Tyr_kinase_cat_dom"/>
</dbReference>
<dbReference type="Gene3D" id="1.10.510.10">
    <property type="entry name" value="Transferase(Phosphotransferase) domain 1"/>
    <property type="match status" value="2"/>
</dbReference>
<evidence type="ECO:0000313" key="16">
    <source>
        <dbReference type="EMBL" id="KVH91127.1"/>
    </source>
</evidence>
<evidence type="ECO:0000313" key="17">
    <source>
        <dbReference type="Proteomes" id="UP000243975"/>
    </source>
</evidence>
<name>A0A103XI72_CYNCS</name>
<comment type="catalytic activity">
    <reaction evidence="13">
        <text>L-threonyl-[protein] + ATP = O-phospho-L-threonyl-[protein] + ADP + H(+)</text>
        <dbReference type="Rhea" id="RHEA:46608"/>
        <dbReference type="Rhea" id="RHEA-COMP:11060"/>
        <dbReference type="Rhea" id="RHEA-COMP:11605"/>
        <dbReference type="ChEBI" id="CHEBI:15378"/>
        <dbReference type="ChEBI" id="CHEBI:30013"/>
        <dbReference type="ChEBI" id="CHEBI:30616"/>
        <dbReference type="ChEBI" id="CHEBI:61977"/>
        <dbReference type="ChEBI" id="CHEBI:456216"/>
        <dbReference type="EC" id="2.7.11.1"/>
    </reaction>
</comment>
<comment type="subcellular location">
    <subcellularLocation>
        <location evidence="1">Cell membrane</location>
        <topology evidence="1">Lipid-anchor</topology>
    </subcellularLocation>
</comment>
<dbReference type="OMA" id="YLACEMP"/>
<dbReference type="GO" id="GO:0009742">
    <property type="term" value="P:brassinosteroid mediated signaling pathway"/>
    <property type="evidence" value="ECO:0007669"/>
    <property type="project" value="InterPro"/>
</dbReference>
<keyword evidence="7" id="KW-0519">Myristate</keyword>
<dbReference type="GO" id="GO:0005886">
    <property type="term" value="C:plasma membrane"/>
    <property type="evidence" value="ECO:0007669"/>
    <property type="project" value="UniProtKB-SubCell"/>
</dbReference>
<dbReference type="Gene3D" id="1.25.40.10">
    <property type="entry name" value="Tetratricopeptide repeat domain"/>
    <property type="match status" value="1"/>
</dbReference>
<keyword evidence="6" id="KW-0808">Transferase</keyword>
<dbReference type="STRING" id="59895.A0A103XI72"/>
<keyword evidence="12" id="KW-0449">Lipoprotein</keyword>
<keyword evidence="9 16" id="KW-0418">Kinase</keyword>
<dbReference type="Pfam" id="PF07714">
    <property type="entry name" value="PK_Tyr_Ser-Thr"/>
    <property type="match status" value="1"/>
</dbReference>
<proteinExistence type="inferred from homology"/>
<gene>
    <name evidence="16" type="ORF">Ccrd_006860</name>
</gene>
<dbReference type="PANTHER" id="PTHR45863:SF34">
    <property type="entry name" value="TETRATRICOPEPTIDE-LIKE HELICAL DOMAIN-CONTAINING PROTEIN-RELATED"/>
    <property type="match status" value="1"/>
</dbReference>
<dbReference type="InterPro" id="IPR011009">
    <property type="entry name" value="Kinase-like_dom_sf"/>
</dbReference>
<evidence type="ECO:0000256" key="8">
    <source>
        <dbReference type="ARBA" id="ARBA00022741"/>
    </source>
</evidence>
<dbReference type="PANTHER" id="PTHR45863">
    <property type="entry name" value="SERINE/THREONINE-PROTEIN KINASE BSK5"/>
    <property type="match status" value="1"/>
</dbReference>
<keyword evidence="11" id="KW-0472">Membrane</keyword>
<dbReference type="Pfam" id="PF25575">
    <property type="entry name" value="TPR_BSK1_C"/>
    <property type="match status" value="1"/>
</dbReference>
<dbReference type="FunFam" id="3.30.200.20:FF:000154">
    <property type="entry name" value="probable serine/threonine-protein kinase At4g35230"/>
    <property type="match status" value="1"/>
</dbReference>
<keyword evidence="5" id="KW-0723">Serine/threonine-protein kinase</keyword>
<dbReference type="InterPro" id="IPR000719">
    <property type="entry name" value="Prot_kinase_dom"/>
</dbReference>
<evidence type="ECO:0000256" key="9">
    <source>
        <dbReference type="ARBA" id="ARBA00022777"/>
    </source>
</evidence>
<evidence type="ECO:0000256" key="10">
    <source>
        <dbReference type="ARBA" id="ARBA00022840"/>
    </source>
</evidence>
<keyword evidence="8" id="KW-0547">Nucleotide-binding</keyword>
<evidence type="ECO:0000256" key="4">
    <source>
        <dbReference type="ARBA" id="ARBA00022475"/>
    </source>
</evidence>
<evidence type="ECO:0000259" key="15">
    <source>
        <dbReference type="PROSITE" id="PS50011"/>
    </source>
</evidence>
<comment type="similarity">
    <text evidence="2">Belongs to the protein kinase superfamily. Ser/Thr protein kinase family.</text>
</comment>
<reference evidence="16 17" key="1">
    <citation type="journal article" date="2016" name="Sci. Rep.">
        <title>The genome sequence of the outbreeding globe artichoke constructed de novo incorporating a phase-aware low-pass sequencing strategy of F1 progeny.</title>
        <authorList>
            <person name="Scaglione D."/>
            <person name="Reyes-Chin-Wo S."/>
            <person name="Acquadro A."/>
            <person name="Froenicke L."/>
            <person name="Portis E."/>
            <person name="Beitel C."/>
            <person name="Tirone M."/>
            <person name="Mauro R."/>
            <person name="Lo Monaco A."/>
            <person name="Mauromicale G."/>
            <person name="Faccioli P."/>
            <person name="Cattivelli L."/>
            <person name="Rieseberg L."/>
            <person name="Michelmore R."/>
            <person name="Lanteri S."/>
        </authorList>
    </citation>
    <scope>NUCLEOTIDE SEQUENCE [LARGE SCALE GENOMIC DNA]</scope>
    <source>
        <strain evidence="16">2C</strain>
    </source>
</reference>
<dbReference type="PROSITE" id="PS50011">
    <property type="entry name" value="PROTEIN_KINASE_DOM"/>
    <property type="match status" value="1"/>
</dbReference>
<evidence type="ECO:0000256" key="11">
    <source>
        <dbReference type="ARBA" id="ARBA00023136"/>
    </source>
</evidence>
<dbReference type="InterPro" id="IPR045845">
    <property type="entry name" value="BSK"/>
</dbReference>
<dbReference type="SUPFAM" id="SSF56112">
    <property type="entry name" value="Protein kinase-like (PK-like)"/>
    <property type="match status" value="1"/>
</dbReference>
<evidence type="ECO:0000256" key="1">
    <source>
        <dbReference type="ARBA" id="ARBA00004193"/>
    </source>
</evidence>
<evidence type="ECO:0000256" key="6">
    <source>
        <dbReference type="ARBA" id="ARBA00022679"/>
    </source>
</evidence>
<organism evidence="16 17">
    <name type="scientific">Cynara cardunculus var. scolymus</name>
    <name type="common">Globe artichoke</name>
    <name type="synonym">Cynara scolymus</name>
    <dbReference type="NCBI Taxonomy" id="59895"/>
    <lineage>
        <taxon>Eukaryota</taxon>
        <taxon>Viridiplantae</taxon>
        <taxon>Streptophyta</taxon>
        <taxon>Embryophyta</taxon>
        <taxon>Tracheophyta</taxon>
        <taxon>Spermatophyta</taxon>
        <taxon>Magnoliopsida</taxon>
        <taxon>eudicotyledons</taxon>
        <taxon>Gunneridae</taxon>
        <taxon>Pentapetalae</taxon>
        <taxon>asterids</taxon>
        <taxon>campanulids</taxon>
        <taxon>Asterales</taxon>
        <taxon>Asteraceae</taxon>
        <taxon>Carduoideae</taxon>
        <taxon>Cardueae</taxon>
        <taxon>Carduinae</taxon>
        <taxon>Cynara</taxon>
    </lineage>
</organism>
<evidence type="ECO:0000256" key="7">
    <source>
        <dbReference type="ARBA" id="ARBA00022707"/>
    </source>
</evidence>
<accession>A0A103XI72</accession>
<dbReference type="GO" id="GO:0004674">
    <property type="term" value="F:protein serine/threonine kinase activity"/>
    <property type="evidence" value="ECO:0007669"/>
    <property type="project" value="UniProtKB-KW"/>
</dbReference>
<dbReference type="GO" id="GO:0005524">
    <property type="term" value="F:ATP binding"/>
    <property type="evidence" value="ECO:0007669"/>
    <property type="project" value="UniProtKB-KW"/>
</dbReference>
<protein>
    <recommendedName>
        <fullName evidence="3">non-specific serine/threonine protein kinase</fullName>
        <ecNumber evidence="3">2.7.11.1</ecNumber>
    </recommendedName>
</protein>
<dbReference type="Gramene" id="KVH91127">
    <property type="protein sequence ID" value="KVH91127"/>
    <property type="gene ID" value="Ccrd_006860"/>
</dbReference>
<evidence type="ECO:0000256" key="3">
    <source>
        <dbReference type="ARBA" id="ARBA00012513"/>
    </source>
</evidence>
<evidence type="ECO:0000256" key="5">
    <source>
        <dbReference type="ARBA" id="ARBA00022527"/>
    </source>
</evidence>
<evidence type="ECO:0000256" key="14">
    <source>
        <dbReference type="ARBA" id="ARBA00048679"/>
    </source>
</evidence>
<dbReference type="InterPro" id="IPR058209">
    <property type="entry name" value="TPR_BSK1_C"/>
</dbReference>
<dbReference type="AlphaFoldDB" id="A0A103XI72"/>
<dbReference type="FunFam" id="1.25.40.10:FF:000016">
    <property type="entry name" value="probable serine/threonine-protein kinase At4g35230"/>
    <property type="match status" value="1"/>
</dbReference>
<feature type="domain" description="Protein kinase" evidence="15">
    <location>
        <begin position="58"/>
        <end position="333"/>
    </location>
</feature>
<sequence>MGSLCTKLIPCCLASPEDSSVLEDPNVGNKDEEASDPTAFKEFTLDQLKNATSGFAVENIVSEHGEKAPNVVYKGKLENQMRIAVKRFNRSAWPDSRQFMEEAKSVGQLRNVRLANLLGCCCQDDERLLVAEYMPNNTLAKHLFHWESQPMKWAMRLRVVLHLAEALEYCTSKGRALYHDLNAYRVLFDEALDLIRDRNLQMLTDSCLEGQFSNDDGTELVRLASRCLQYEPRERPNPKSVVSALVSLQKETEVPSYVLMGIQTTSSFSPRSPLGEACLRMDLTAMHEVMEKLSYKDDEGQTTELSFQMWTDQMQESLNSKKKGDTAFRHKEFSTAIECYTQFIEYGPMVSPTVYARRSLSYLMNDMPQEALGDAMQAQVISPIWHIASYLQAASLFALKMETEANVALKEAATLEAKKNGTTINGQ</sequence>
<dbReference type="InterPro" id="IPR011990">
    <property type="entry name" value="TPR-like_helical_dom_sf"/>
</dbReference>
<comment type="caution">
    <text evidence="16">The sequence shown here is derived from an EMBL/GenBank/DDBJ whole genome shotgun (WGS) entry which is preliminary data.</text>
</comment>
<evidence type="ECO:0000256" key="2">
    <source>
        <dbReference type="ARBA" id="ARBA00008684"/>
    </source>
</evidence>
<dbReference type="Proteomes" id="UP000243975">
    <property type="component" value="Unassembled WGS sequence"/>
</dbReference>
<dbReference type="EC" id="2.7.11.1" evidence="3"/>
<evidence type="ECO:0000256" key="12">
    <source>
        <dbReference type="ARBA" id="ARBA00023288"/>
    </source>
</evidence>
<keyword evidence="10" id="KW-0067">ATP-binding</keyword>
<evidence type="ECO:0000256" key="13">
    <source>
        <dbReference type="ARBA" id="ARBA00047899"/>
    </source>
</evidence>
<comment type="catalytic activity">
    <reaction evidence="14">
        <text>L-seryl-[protein] + ATP = O-phospho-L-seryl-[protein] + ADP + H(+)</text>
        <dbReference type="Rhea" id="RHEA:17989"/>
        <dbReference type="Rhea" id="RHEA-COMP:9863"/>
        <dbReference type="Rhea" id="RHEA-COMP:11604"/>
        <dbReference type="ChEBI" id="CHEBI:15378"/>
        <dbReference type="ChEBI" id="CHEBI:29999"/>
        <dbReference type="ChEBI" id="CHEBI:30616"/>
        <dbReference type="ChEBI" id="CHEBI:83421"/>
        <dbReference type="ChEBI" id="CHEBI:456216"/>
        <dbReference type="EC" id="2.7.11.1"/>
    </reaction>
</comment>
<keyword evidence="4" id="KW-1003">Cell membrane</keyword>
<dbReference type="EMBL" id="LEKV01005075">
    <property type="protein sequence ID" value="KVH91127.1"/>
    <property type="molecule type" value="Genomic_DNA"/>
</dbReference>
<keyword evidence="17" id="KW-1185">Reference proteome</keyword>
<dbReference type="Gene3D" id="3.30.200.20">
    <property type="entry name" value="Phosphorylase Kinase, domain 1"/>
    <property type="match status" value="1"/>
</dbReference>
<dbReference type="SUPFAM" id="SSF48452">
    <property type="entry name" value="TPR-like"/>
    <property type="match status" value="1"/>
</dbReference>